<dbReference type="Proteomes" id="UP000055024">
    <property type="component" value="Unassembled WGS sequence"/>
</dbReference>
<keyword evidence="2" id="KW-1185">Reference proteome</keyword>
<organism evidence="1 2">
    <name type="scientific">Trichinella zimbabwensis</name>
    <dbReference type="NCBI Taxonomy" id="268475"/>
    <lineage>
        <taxon>Eukaryota</taxon>
        <taxon>Metazoa</taxon>
        <taxon>Ecdysozoa</taxon>
        <taxon>Nematoda</taxon>
        <taxon>Enoplea</taxon>
        <taxon>Dorylaimia</taxon>
        <taxon>Trichinellida</taxon>
        <taxon>Trichinellidae</taxon>
        <taxon>Trichinella</taxon>
    </lineage>
</organism>
<protein>
    <submittedName>
        <fullName evidence="1">Uncharacterized protein</fullName>
    </submittedName>
</protein>
<accession>A0A0V1G975</accession>
<gene>
    <name evidence="1" type="ORF">T11_9483</name>
</gene>
<evidence type="ECO:0000313" key="2">
    <source>
        <dbReference type="Proteomes" id="UP000055024"/>
    </source>
</evidence>
<dbReference type="AlphaFoldDB" id="A0A0V1G975"/>
<dbReference type="EMBL" id="JYDP01004564">
    <property type="protein sequence ID" value="KRY94784.1"/>
    <property type="molecule type" value="Genomic_DNA"/>
</dbReference>
<evidence type="ECO:0000313" key="1">
    <source>
        <dbReference type="EMBL" id="KRY94784.1"/>
    </source>
</evidence>
<proteinExistence type="predicted"/>
<feature type="non-terminal residue" evidence="1">
    <location>
        <position position="87"/>
    </location>
</feature>
<sequence length="87" mass="10305">MFHPCTRQNVQPTPVNFLLITYIIIHKKLPPKLCYRPVCWNFLLLACCWQLRKTFGPASVHCRFHLFVWRELTSSFQVSRCTAAFFS</sequence>
<reference evidence="1 2" key="1">
    <citation type="submission" date="2015-01" db="EMBL/GenBank/DDBJ databases">
        <title>Evolution of Trichinella species and genotypes.</title>
        <authorList>
            <person name="Korhonen P.K."/>
            <person name="Edoardo P."/>
            <person name="Giuseppe L.R."/>
            <person name="Gasser R.B."/>
        </authorList>
    </citation>
    <scope>NUCLEOTIDE SEQUENCE [LARGE SCALE GENOMIC DNA]</scope>
    <source>
        <strain evidence="1">ISS1029</strain>
    </source>
</reference>
<comment type="caution">
    <text evidence="1">The sequence shown here is derived from an EMBL/GenBank/DDBJ whole genome shotgun (WGS) entry which is preliminary data.</text>
</comment>
<name>A0A0V1G975_9BILA</name>